<evidence type="ECO:0000259" key="1">
    <source>
        <dbReference type="SMART" id="SM00256"/>
    </source>
</evidence>
<dbReference type="SUPFAM" id="SSF81383">
    <property type="entry name" value="F-box domain"/>
    <property type="match status" value="1"/>
</dbReference>
<dbReference type="SMART" id="SM00256">
    <property type="entry name" value="FBOX"/>
    <property type="match status" value="1"/>
</dbReference>
<dbReference type="AlphaFoldDB" id="J3MBP1"/>
<keyword evidence="3" id="KW-1185">Reference proteome</keyword>
<dbReference type="NCBIfam" id="TIGR01640">
    <property type="entry name" value="F_box_assoc_1"/>
    <property type="match status" value="1"/>
</dbReference>
<dbReference type="PANTHER" id="PTHR31111">
    <property type="entry name" value="BNAA05G37150D PROTEIN-RELATED"/>
    <property type="match status" value="1"/>
</dbReference>
<proteinExistence type="predicted"/>
<dbReference type="CDD" id="cd22157">
    <property type="entry name" value="F-box_AtFBW1-like"/>
    <property type="match status" value="1"/>
</dbReference>
<dbReference type="PANTHER" id="PTHR31111:SF133">
    <property type="entry name" value="OS07G0196600 PROTEIN"/>
    <property type="match status" value="1"/>
</dbReference>
<protein>
    <recommendedName>
        <fullName evidence="1">F-box domain-containing protein</fullName>
    </recommendedName>
</protein>
<dbReference type="InterPro" id="IPR017451">
    <property type="entry name" value="F-box-assoc_interact_dom"/>
</dbReference>
<accession>J3MBP1</accession>
<organism evidence="2">
    <name type="scientific">Oryza brachyantha</name>
    <name type="common">malo sina</name>
    <dbReference type="NCBI Taxonomy" id="4533"/>
    <lineage>
        <taxon>Eukaryota</taxon>
        <taxon>Viridiplantae</taxon>
        <taxon>Streptophyta</taxon>
        <taxon>Embryophyta</taxon>
        <taxon>Tracheophyta</taxon>
        <taxon>Spermatophyta</taxon>
        <taxon>Magnoliopsida</taxon>
        <taxon>Liliopsida</taxon>
        <taxon>Poales</taxon>
        <taxon>Poaceae</taxon>
        <taxon>BOP clade</taxon>
        <taxon>Oryzoideae</taxon>
        <taxon>Oryzeae</taxon>
        <taxon>Oryzinae</taxon>
        <taxon>Oryza</taxon>
    </lineage>
</organism>
<sequence length="423" mass="46688">MACVSARSKRRRNPIGATVANIPDDVAEQILLRLPVKSILRFRSVRSWRAMVADQRFVRLQLHHSTAARPPSMIVMPCWSVTDQRMGTISFFHYQGHGAAAELAHEEALPLELAHEEALPLGVAADWNLPLHCNGLVMVSSEMYSSDQIIVCNPATRELAELPVGTPDLFGIQKVGLGADPLTGEVKVVRCFIRHCDYTKTDYSVGCEVFPLGGGSGAWRPVADSPYLVMPSPSPCILGAIYWNAALPSPPPPAGSGTARGILRFDVRAEEFSLFPIPPCMQAAPEDVEGFGPALTELAGKLCYVHKHVSDAGVAAAQLWTASAADDDGAARWSMHCTVELYHPALAVRPFAVDYQGGIFLNANFPCIFRYDTERQVLEREVGMNQEMTYFRASNRLHYRFYGGRWMHHVVPYRESLLTIRAK</sequence>
<name>J3MBP1_ORYBR</name>
<evidence type="ECO:0000313" key="3">
    <source>
        <dbReference type="Proteomes" id="UP000006038"/>
    </source>
</evidence>
<dbReference type="Proteomes" id="UP000006038">
    <property type="component" value="Chromosome 6"/>
</dbReference>
<dbReference type="OMA" id="CALICRY"/>
<dbReference type="InterPro" id="IPR001810">
    <property type="entry name" value="F-box_dom"/>
</dbReference>
<evidence type="ECO:0000313" key="2">
    <source>
        <dbReference type="EnsemblPlants" id="OB06G14350.1"/>
    </source>
</evidence>
<reference evidence="2" key="1">
    <citation type="journal article" date="2013" name="Nat. Commun.">
        <title>Whole-genome sequencing of Oryza brachyantha reveals mechanisms underlying Oryza genome evolution.</title>
        <authorList>
            <person name="Chen J."/>
            <person name="Huang Q."/>
            <person name="Gao D."/>
            <person name="Wang J."/>
            <person name="Lang Y."/>
            <person name="Liu T."/>
            <person name="Li B."/>
            <person name="Bai Z."/>
            <person name="Luis Goicoechea J."/>
            <person name="Liang C."/>
            <person name="Chen C."/>
            <person name="Zhang W."/>
            <person name="Sun S."/>
            <person name="Liao Y."/>
            <person name="Zhang X."/>
            <person name="Yang L."/>
            <person name="Song C."/>
            <person name="Wang M."/>
            <person name="Shi J."/>
            <person name="Liu G."/>
            <person name="Liu J."/>
            <person name="Zhou H."/>
            <person name="Zhou W."/>
            <person name="Yu Q."/>
            <person name="An N."/>
            <person name="Chen Y."/>
            <person name="Cai Q."/>
            <person name="Wang B."/>
            <person name="Liu B."/>
            <person name="Min J."/>
            <person name="Huang Y."/>
            <person name="Wu H."/>
            <person name="Li Z."/>
            <person name="Zhang Y."/>
            <person name="Yin Y."/>
            <person name="Song W."/>
            <person name="Jiang J."/>
            <person name="Jackson S.A."/>
            <person name="Wing R.A."/>
            <person name="Wang J."/>
            <person name="Chen M."/>
        </authorList>
    </citation>
    <scope>NUCLEOTIDE SEQUENCE [LARGE SCALE GENOMIC DNA]</scope>
    <source>
        <strain evidence="2">cv. IRGC 101232</strain>
    </source>
</reference>
<dbReference type="Gramene" id="OB06G14350.1">
    <property type="protein sequence ID" value="OB06G14350.1"/>
    <property type="gene ID" value="OB06G14350"/>
</dbReference>
<reference evidence="2" key="2">
    <citation type="submission" date="2013-04" db="UniProtKB">
        <authorList>
            <consortium name="EnsemblPlants"/>
        </authorList>
    </citation>
    <scope>IDENTIFICATION</scope>
</reference>
<dbReference type="InterPro" id="IPR036047">
    <property type="entry name" value="F-box-like_dom_sf"/>
</dbReference>
<dbReference type="Pfam" id="PF08268">
    <property type="entry name" value="FBA_3"/>
    <property type="match status" value="1"/>
</dbReference>
<dbReference type="eggNOG" id="ENOG502SZXT">
    <property type="taxonomic scope" value="Eukaryota"/>
</dbReference>
<feature type="domain" description="F-box" evidence="1">
    <location>
        <begin position="22"/>
        <end position="61"/>
    </location>
</feature>
<dbReference type="EnsemblPlants" id="OB06G14350.1">
    <property type="protein sequence ID" value="OB06G14350.1"/>
    <property type="gene ID" value="OB06G14350"/>
</dbReference>
<dbReference type="Pfam" id="PF00646">
    <property type="entry name" value="F-box"/>
    <property type="match status" value="1"/>
</dbReference>
<dbReference type="InterPro" id="IPR013187">
    <property type="entry name" value="F-box-assoc_dom_typ3"/>
</dbReference>
<dbReference type="HOGENOM" id="CLU_034248_6_0_1"/>